<dbReference type="AlphaFoldDB" id="A0A0E9WSR9"/>
<dbReference type="InterPro" id="IPR035972">
    <property type="entry name" value="GLA-like_dom_SF"/>
</dbReference>
<dbReference type="InterPro" id="IPR000294">
    <property type="entry name" value="GLA_domain"/>
</dbReference>
<dbReference type="SUPFAM" id="SSF57630">
    <property type="entry name" value="GLA-domain"/>
    <property type="match status" value="1"/>
</dbReference>
<dbReference type="PANTHER" id="PTHR24278:SF25">
    <property type="entry name" value="COAGULATION FACTOR IX"/>
    <property type="match status" value="1"/>
</dbReference>
<dbReference type="EMBL" id="GBXM01016039">
    <property type="protein sequence ID" value="JAH92538.1"/>
    <property type="molecule type" value="Transcribed_RNA"/>
</dbReference>
<name>A0A0E9WSR9_ANGAN</name>
<evidence type="ECO:0000256" key="2">
    <source>
        <dbReference type="SAM" id="SignalP"/>
    </source>
</evidence>
<dbReference type="InterPro" id="IPR050442">
    <property type="entry name" value="Peptidase_S1_coag_factors"/>
</dbReference>
<accession>A0A0E9WSR9</accession>
<dbReference type="PROSITE" id="PS50998">
    <property type="entry name" value="GLA_2"/>
    <property type="match status" value="1"/>
</dbReference>
<dbReference type="GO" id="GO:0005509">
    <property type="term" value="F:calcium ion binding"/>
    <property type="evidence" value="ECO:0007669"/>
    <property type="project" value="InterPro"/>
</dbReference>
<evidence type="ECO:0000256" key="1">
    <source>
        <dbReference type="ARBA" id="ARBA00023157"/>
    </source>
</evidence>
<proteinExistence type="predicted"/>
<keyword evidence="2" id="KW-0732">Signal</keyword>
<feature type="domain" description="Gla" evidence="3">
    <location>
        <begin position="40"/>
        <end position="86"/>
    </location>
</feature>
<evidence type="ECO:0000313" key="4">
    <source>
        <dbReference type="EMBL" id="JAH92538.1"/>
    </source>
</evidence>
<reference evidence="4" key="2">
    <citation type="journal article" date="2015" name="Fish Shellfish Immunol.">
        <title>Early steps in the European eel (Anguilla anguilla)-Vibrio vulnificus interaction in the gills: Role of the RtxA13 toxin.</title>
        <authorList>
            <person name="Callol A."/>
            <person name="Pajuelo D."/>
            <person name="Ebbesson L."/>
            <person name="Teles M."/>
            <person name="MacKenzie S."/>
            <person name="Amaro C."/>
        </authorList>
    </citation>
    <scope>NUCLEOTIDE SEQUENCE</scope>
</reference>
<keyword evidence="1" id="KW-1015">Disulfide bond</keyword>
<dbReference type="SMART" id="SM00069">
    <property type="entry name" value="GLA"/>
    <property type="match status" value="1"/>
</dbReference>
<dbReference type="Gene3D" id="4.10.740.10">
    <property type="entry name" value="Coagulation Factor IX"/>
    <property type="match status" value="1"/>
</dbReference>
<dbReference type="InterPro" id="IPR017857">
    <property type="entry name" value="Coagulation_fac-like_Gla_dom"/>
</dbReference>
<sequence>MSPYQCGIVTALFLFSFPATLGSKVFLEPDKAVQVLRARRANYFLEEMLPGDLERECYEETCSQEEASEIFQNKEKTVLLLAQPILTPLTLIEDQLSYSSH</sequence>
<organism evidence="4">
    <name type="scientific">Anguilla anguilla</name>
    <name type="common">European freshwater eel</name>
    <name type="synonym">Muraena anguilla</name>
    <dbReference type="NCBI Taxonomy" id="7936"/>
    <lineage>
        <taxon>Eukaryota</taxon>
        <taxon>Metazoa</taxon>
        <taxon>Chordata</taxon>
        <taxon>Craniata</taxon>
        <taxon>Vertebrata</taxon>
        <taxon>Euteleostomi</taxon>
        <taxon>Actinopterygii</taxon>
        <taxon>Neopterygii</taxon>
        <taxon>Teleostei</taxon>
        <taxon>Anguilliformes</taxon>
        <taxon>Anguillidae</taxon>
        <taxon>Anguilla</taxon>
    </lineage>
</organism>
<dbReference type="Pfam" id="PF00594">
    <property type="entry name" value="Gla"/>
    <property type="match status" value="1"/>
</dbReference>
<evidence type="ECO:0000259" key="3">
    <source>
        <dbReference type="PROSITE" id="PS50998"/>
    </source>
</evidence>
<dbReference type="GO" id="GO:0005615">
    <property type="term" value="C:extracellular space"/>
    <property type="evidence" value="ECO:0007669"/>
    <property type="project" value="TreeGrafter"/>
</dbReference>
<feature type="signal peptide" evidence="2">
    <location>
        <begin position="1"/>
        <end position="22"/>
    </location>
</feature>
<reference evidence="4" key="1">
    <citation type="submission" date="2014-11" db="EMBL/GenBank/DDBJ databases">
        <authorList>
            <person name="Amaro Gonzalez C."/>
        </authorList>
    </citation>
    <scope>NUCLEOTIDE SEQUENCE</scope>
</reference>
<dbReference type="PRINTS" id="PR00001">
    <property type="entry name" value="GLABLOOD"/>
</dbReference>
<dbReference type="PANTHER" id="PTHR24278">
    <property type="entry name" value="COAGULATION FACTOR"/>
    <property type="match status" value="1"/>
</dbReference>
<feature type="chain" id="PRO_5007009965" description="Gla domain-containing protein" evidence="2">
    <location>
        <begin position="23"/>
        <end position="101"/>
    </location>
</feature>
<protein>
    <recommendedName>
        <fullName evidence="3">Gla domain-containing protein</fullName>
    </recommendedName>
</protein>
<dbReference type="FunFam" id="4.10.740.10:FF:000001">
    <property type="entry name" value="vitamin K-dependent protein S"/>
    <property type="match status" value="1"/>
</dbReference>